<proteinExistence type="inferred from homology"/>
<evidence type="ECO:0000313" key="9">
    <source>
        <dbReference type="EMBL" id="MBW0479867.1"/>
    </source>
</evidence>
<dbReference type="PANTHER" id="PTHR12830">
    <property type="entry name" value="ANAPHASE-PROMOTING COMPLEX SUBUNIT 5"/>
    <property type="match status" value="1"/>
</dbReference>
<protein>
    <recommendedName>
        <fullName evidence="2">Anaphase-promoting complex subunit 5</fullName>
    </recommendedName>
</protein>
<dbReference type="Pfam" id="PF12862">
    <property type="entry name" value="ANAPC5"/>
    <property type="match status" value="1"/>
</dbReference>
<feature type="region of interest" description="Disordered" evidence="7">
    <location>
        <begin position="274"/>
        <end position="293"/>
    </location>
</feature>
<organism evidence="9 10">
    <name type="scientific">Austropuccinia psidii MF-1</name>
    <dbReference type="NCBI Taxonomy" id="1389203"/>
    <lineage>
        <taxon>Eukaryota</taxon>
        <taxon>Fungi</taxon>
        <taxon>Dikarya</taxon>
        <taxon>Basidiomycota</taxon>
        <taxon>Pucciniomycotina</taxon>
        <taxon>Pucciniomycetes</taxon>
        <taxon>Pucciniales</taxon>
        <taxon>Sphaerophragmiaceae</taxon>
        <taxon>Austropuccinia</taxon>
    </lineage>
</organism>
<accession>A0A9Q3CBU6</accession>
<keyword evidence="4" id="KW-0498">Mitosis</keyword>
<dbReference type="OrthoDB" id="2504561at2759"/>
<keyword evidence="6" id="KW-0131">Cell cycle</keyword>
<dbReference type="AlphaFoldDB" id="A0A9Q3CBU6"/>
<keyword evidence="10" id="KW-1185">Reference proteome</keyword>
<dbReference type="GO" id="GO:0031145">
    <property type="term" value="P:anaphase-promoting complex-dependent catabolic process"/>
    <property type="evidence" value="ECO:0007669"/>
    <property type="project" value="TreeGrafter"/>
</dbReference>
<sequence>MIGFSFGASQGPFDLKPLDFICLGLLIEFQSIKILIQERNNHDKTSSHFIMSNEELKKNFIILESLLYITTDLIFGRDAQDEISSIKQIYHIIRTEIKGIDQIRLHHHITSLNQILNFAFQGTVDGLYVFFNRLSALIAPLGSELNPDRTSEFRPDSPLGLYIGRCRLCISSLEFDQVSDLARRLKEFCTIKHDRAGQELIMSYKTPSPGIHPLSIETNSTPLRPSHHNPISTTIDPLTLTYLDFADIYSPDYHKSSTSLRRFYDIRSGSINQFNPSLTNSPQDNPRSHFSGSNHQQALLSLAQFYFSNEAYPTALHTLEEAARLARLAGDRSIMDQCTCLRRRMMYFSGLESQVGDSDIEHTPLAGPIQAQAGLHSYRNVGDSARKGKGKQNVTSGLTNEWLYWDSNEEIFSVYKGLSRAEPIHHLYGRLFRASRMTINNCEDNSESQVNEGFDRIAWFGLQAKLWDLQGQPALCQIYEDLALEVEEEGGLDRPQLISKADIICHRAMRFAKRNSFSDALVLLLEEARLNRCWYQSFWLVHHTVFDVLEMKAKHENDEKALLNIQMLRLRLPSPESNITSVHQHIAGLYENAKASMKTGNIHAALCPIVAGITYADKMNLKTEQAKGISLWGENMMYNQPEHAADWILTKLREERIFDIPGLQMNWQYLADALLLLVRCQIMNLFSKKLQVAEDQTIYVEEIIRILDLLTATHALHQKLENWRGQSLVLGYKIAVIKEGLHRGIQGEQINQANVEQLLKLWRENENDRVNRKATRHSELADLTESCRRTLSYLSAKRYLDS</sequence>
<dbReference type="PANTHER" id="PTHR12830:SF9">
    <property type="entry name" value="ANAPHASE-PROMOTING COMPLEX SUBUNIT 5"/>
    <property type="match status" value="1"/>
</dbReference>
<evidence type="ECO:0000256" key="7">
    <source>
        <dbReference type="SAM" id="MobiDB-lite"/>
    </source>
</evidence>
<evidence type="ECO:0000256" key="3">
    <source>
        <dbReference type="ARBA" id="ARBA00022618"/>
    </source>
</evidence>
<dbReference type="InterPro" id="IPR026000">
    <property type="entry name" value="Apc5_dom"/>
</dbReference>
<evidence type="ECO:0000256" key="2">
    <source>
        <dbReference type="ARBA" id="ARBA00016066"/>
    </source>
</evidence>
<evidence type="ECO:0000256" key="6">
    <source>
        <dbReference type="ARBA" id="ARBA00023306"/>
    </source>
</evidence>
<keyword evidence="3" id="KW-0132">Cell division</keyword>
<dbReference type="GO" id="GO:0045842">
    <property type="term" value="P:positive regulation of mitotic metaphase/anaphase transition"/>
    <property type="evidence" value="ECO:0007669"/>
    <property type="project" value="TreeGrafter"/>
</dbReference>
<evidence type="ECO:0000256" key="1">
    <source>
        <dbReference type="ARBA" id="ARBA00007450"/>
    </source>
</evidence>
<evidence type="ECO:0000313" key="10">
    <source>
        <dbReference type="Proteomes" id="UP000765509"/>
    </source>
</evidence>
<comment type="similarity">
    <text evidence="1">Belongs to the APC5 family.</text>
</comment>
<comment type="caution">
    <text evidence="9">The sequence shown here is derived from an EMBL/GenBank/DDBJ whole genome shotgun (WGS) entry which is preliminary data.</text>
</comment>
<name>A0A9Q3CBU6_9BASI</name>
<reference evidence="9" key="1">
    <citation type="submission" date="2021-03" db="EMBL/GenBank/DDBJ databases">
        <title>Draft genome sequence of rust myrtle Austropuccinia psidii MF-1, a brazilian biotype.</title>
        <authorList>
            <person name="Quecine M.C."/>
            <person name="Pachon D.M.R."/>
            <person name="Bonatelli M.L."/>
            <person name="Correr F.H."/>
            <person name="Franceschini L.M."/>
            <person name="Leite T.F."/>
            <person name="Margarido G.R.A."/>
            <person name="Almeida C.A."/>
            <person name="Ferrarezi J.A."/>
            <person name="Labate C.A."/>
        </authorList>
    </citation>
    <scope>NUCLEOTIDE SEQUENCE</scope>
    <source>
        <strain evidence="9">MF-1</strain>
    </source>
</reference>
<dbReference type="GO" id="GO:0070979">
    <property type="term" value="P:protein K11-linked ubiquitination"/>
    <property type="evidence" value="ECO:0007669"/>
    <property type="project" value="TreeGrafter"/>
</dbReference>
<dbReference type="GO" id="GO:0005680">
    <property type="term" value="C:anaphase-promoting complex"/>
    <property type="evidence" value="ECO:0007669"/>
    <property type="project" value="InterPro"/>
</dbReference>
<dbReference type="GO" id="GO:0051301">
    <property type="term" value="P:cell division"/>
    <property type="evidence" value="ECO:0007669"/>
    <property type="project" value="UniProtKB-KW"/>
</dbReference>
<gene>
    <name evidence="9" type="ORF">O181_019582</name>
</gene>
<dbReference type="EMBL" id="AVOT02005748">
    <property type="protein sequence ID" value="MBW0479867.1"/>
    <property type="molecule type" value="Genomic_DNA"/>
</dbReference>
<evidence type="ECO:0000259" key="8">
    <source>
        <dbReference type="Pfam" id="PF12862"/>
    </source>
</evidence>
<evidence type="ECO:0000256" key="4">
    <source>
        <dbReference type="ARBA" id="ARBA00022776"/>
    </source>
</evidence>
<evidence type="ECO:0000256" key="5">
    <source>
        <dbReference type="ARBA" id="ARBA00022786"/>
    </source>
</evidence>
<dbReference type="InterPro" id="IPR037679">
    <property type="entry name" value="Apc5"/>
</dbReference>
<feature type="domain" description="Anaphase-promoting complex subunit 5" evidence="8">
    <location>
        <begin position="249"/>
        <end position="338"/>
    </location>
</feature>
<dbReference type="Proteomes" id="UP000765509">
    <property type="component" value="Unassembled WGS sequence"/>
</dbReference>
<keyword evidence="5" id="KW-0833">Ubl conjugation pathway</keyword>